<name>A0ABQ3K9M2_9DEIO</name>
<gene>
    <name evidence="1" type="ORF">GCM10017783_22910</name>
</gene>
<organism evidence="1 2">
    <name type="scientific">Deinococcus piscis</name>
    <dbReference type="NCBI Taxonomy" id="394230"/>
    <lineage>
        <taxon>Bacteria</taxon>
        <taxon>Thermotogati</taxon>
        <taxon>Deinococcota</taxon>
        <taxon>Deinococci</taxon>
        <taxon>Deinococcales</taxon>
        <taxon>Deinococcaceae</taxon>
        <taxon>Deinococcus</taxon>
    </lineage>
</organism>
<proteinExistence type="predicted"/>
<evidence type="ECO:0000313" key="2">
    <source>
        <dbReference type="Proteomes" id="UP000632154"/>
    </source>
</evidence>
<sequence>MKNLNENLNIKDITALHNGLLNSLRFLSSADSKEDAWMESEFQTVIGMTRREAGELLDRLLPILEAEIKNNS</sequence>
<dbReference type="EMBL" id="BNAL01000038">
    <property type="protein sequence ID" value="GHG09833.1"/>
    <property type="molecule type" value="Genomic_DNA"/>
</dbReference>
<comment type="caution">
    <text evidence="1">The sequence shown here is derived from an EMBL/GenBank/DDBJ whole genome shotgun (WGS) entry which is preliminary data.</text>
</comment>
<protein>
    <submittedName>
        <fullName evidence="1">Uncharacterized protein</fullName>
    </submittedName>
</protein>
<dbReference type="Proteomes" id="UP000632154">
    <property type="component" value="Unassembled WGS sequence"/>
</dbReference>
<reference evidence="2" key="1">
    <citation type="journal article" date="2019" name="Int. J. Syst. Evol. Microbiol.">
        <title>The Global Catalogue of Microorganisms (GCM) 10K type strain sequencing project: providing services to taxonomists for standard genome sequencing and annotation.</title>
        <authorList>
            <consortium name="The Broad Institute Genomics Platform"/>
            <consortium name="The Broad Institute Genome Sequencing Center for Infectious Disease"/>
            <person name="Wu L."/>
            <person name="Ma J."/>
        </authorList>
    </citation>
    <scope>NUCLEOTIDE SEQUENCE [LARGE SCALE GENOMIC DNA]</scope>
    <source>
        <strain evidence="2">CGMCC 1.18439</strain>
    </source>
</reference>
<dbReference type="RefSeq" id="WP_189643884.1">
    <property type="nucleotide sequence ID" value="NZ_BNAL01000038.1"/>
</dbReference>
<evidence type="ECO:0000313" key="1">
    <source>
        <dbReference type="EMBL" id="GHG09833.1"/>
    </source>
</evidence>
<accession>A0ABQ3K9M2</accession>
<keyword evidence="2" id="KW-1185">Reference proteome</keyword>